<dbReference type="OrthoDB" id="2014278at2759"/>
<accession>A0A9D5CZX9</accession>
<dbReference type="PANTHER" id="PTHR33103">
    <property type="entry name" value="OS01G0153900 PROTEIN"/>
    <property type="match status" value="1"/>
</dbReference>
<dbReference type="Proteomes" id="UP001085076">
    <property type="component" value="Miscellaneous, Linkage group lg02"/>
</dbReference>
<evidence type="ECO:0000313" key="2">
    <source>
        <dbReference type="Proteomes" id="UP001085076"/>
    </source>
</evidence>
<dbReference type="Pfam" id="PF05056">
    <property type="entry name" value="DUF674"/>
    <property type="match status" value="1"/>
</dbReference>
<dbReference type="EMBL" id="JAGGNH010000002">
    <property type="protein sequence ID" value="KAJ0982821.1"/>
    <property type="molecule type" value="Genomic_DNA"/>
</dbReference>
<proteinExistence type="predicted"/>
<protein>
    <recommendedName>
        <fullName evidence="3">DUF674 domain-containing protein</fullName>
    </recommendedName>
</protein>
<keyword evidence="2" id="KW-1185">Reference proteome</keyword>
<sequence>MAEKTLVMKLLIDTQTNRVLYAEAGKEVVDFLFGLLALPLGSILKLLRNDQMVGSIGSIYSSLESLDVTYLQPNQHKDNLLNPKGQSQDNLLLPAPSPAEHSRYFRCNPSGANHSNTYYGDYSKSCGVYFTEACGGRCPCCNREMKTEMKRVNSGQVASNQVVGEQKGYVKGVVTYTIMDDLSVMPMSSISSITMLNKFGVKNVNFLKEENVRLGLDKALKLLKASFESKTVLTDVDAP</sequence>
<gene>
    <name evidence="1" type="ORF">J5N97_011076</name>
</gene>
<dbReference type="PANTHER" id="PTHR33103:SF19">
    <property type="entry name" value="OS09G0544700 PROTEIN"/>
    <property type="match status" value="1"/>
</dbReference>
<reference evidence="1" key="2">
    <citation type="journal article" date="2022" name="Hortic Res">
        <title>The genome of Dioscorea zingiberensis sheds light on the biosynthesis, origin and evolution of the medicinally important diosgenin saponins.</title>
        <authorList>
            <person name="Li Y."/>
            <person name="Tan C."/>
            <person name="Li Z."/>
            <person name="Guo J."/>
            <person name="Li S."/>
            <person name="Chen X."/>
            <person name="Wang C."/>
            <person name="Dai X."/>
            <person name="Yang H."/>
            <person name="Song W."/>
            <person name="Hou L."/>
            <person name="Xu J."/>
            <person name="Tong Z."/>
            <person name="Xu A."/>
            <person name="Yuan X."/>
            <person name="Wang W."/>
            <person name="Yang Q."/>
            <person name="Chen L."/>
            <person name="Sun Z."/>
            <person name="Wang K."/>
            <person name="Pan B."/>
            <person name="Chen J."/>
            <person name="Bao Y."/>
            <person name="Liu F."/>
            <person name="Qi X."/>
            <person name="Gang D.R."/>
            <person name="Wen J."/>
            <person name="Li J."/>
        </authorList>
    </citation>
    <scope>NUCLEOTIDE SEQUENCE</scope>
    <source>
        <strain evidence="1">Dzin_1.0</strain>
    </source>
</reference>
<comment type="caution">
    <text evidence="1">The sequence shown here is derived from an EMBL/GenBank/DDBJ whole genome shotgun (WGS) entry which is preliminary data.</text>
</comment>
<dbReference type="InterPro" id="IPR007750">
    <property type="entry name" value="DUF674"/>
</dbReference>
<dbReference type="AlphaFoldDB" id="A0A9D5CZX9"/>
<reference evidence="1" key="1">
    <citation type="submission" date="2021-03" db="EMBL/GenBank/DDBJ databases">
        <authorList>
            <person name="Li Z."/>
            <person name="Yang C."/>
        </authorList>
    </citation>
    <scope>NUCLEOTIDE SEQUENCE</scope>
    <source>
        <strain evidence="1">Dzin_1.0</strain>
        <tissue evidence="1">Leaf</tissue>
    </source>
</reference>
<evidence type="ECO:0008006" key="3">
    <source>
        <dbReference type="Google" id="ProtNLM"/>
    </source>
</evidence>
<organism evidence="1 2">
    <name type="scientific">Dioscorea zingiberensis</name>
    <dbReference type="NCBI Taxonomy" id="325984"/>
    <lineage>
        <taxon>Eukaryota</taxon>
        <taxon>Viridiplantae</taxon>
        <taxon>Streptophyta</taxon>
        <taxon>Embryophyta</taxon>
        <taxon>Tracheophyta</taxon>
        <taxon>Spermatophyta</taxon>
        <taxon>Magnoliopsida</taxon>
        <taxon>Liliopsida</taxon>
        <taxon>Dioscoreales</taxon>
        <taxon>Dioscoreaceae</taxon>
        <taxon>Dioscorea</taxon>
    </lineage>
</organism>
<name>A0A9D5CZX9_9LILI</name>
<evidence type="ECO:0000313" key="1">
    <source>
        <dbReference type="EMBL" id="KAJ0982821.1"/>
    </source>
</evidence>